<evidence type="ECO:0000313" key="10">
    <source>
        <dbReference type="Proteomes" id="UP000429523"/>
    </source>
</evidence>
<dbReference type="Proteomes" id="UP000433483">
    <property type="component" value="Unassembled WGS sequence"/>
</dbReference>
<keyword evidence="11" id="KW-1185">Reference proteome</keyword>
<evidence type="ECO:0000313" key="5">
    <source>
        <dbReference type="EMBL" id="KAE9062328.1"/>
    </source>
</evidence>
<evidence type="ECO:0000313" key="13">
    <source>
        <dbReference type="Proteomes" id="UP000440367"/>
    </source>
</evidence>
<evidence type="ECO:0000313" key="14">
    <source>
        <dbReference type="Proteomes" id="UP000440732"/>
    </source>
</evidence>
<evidence type="ECO:0000313" key="2">
    <source>
        <dbReference type="EMBL" id="KAE8918217.1"/>
    </source>
</evidence>
<dbReference type="Proteomes" id="UP000437068">
    <property type="component" value="Unassembled WGS sequence"/>
</dbReference>
<dbReference type="Proteomes" id="UP000440367">
    <property type="component" value="Unassembled WGS sequence"/>
</dbReference>
<dbReference type="EMBL" id="QXGD01005847">
    <property type="protein sequence ID" value="KAE9164813.1"/>
    <property type="molecule type" value="Genomic_DNA"/>
</dbReference>
<evidence type="ECO:0000313" key="11">
    <source>
        <dbReference type="Proteomes" id="UP000433483"/>
    </source>
</evidence>
<reference evidence="15 16" key="1">
    <citation type="submission" date="2018-09" db="EMBL/GenBank/DDBJ databases">
        <title>Genomic investigation of the strawberry pathogen Phytophthora fragariae indicates pathogenicity is determined by transcriptional variation in three key races.</title>
        <authorList>
            <person name="Adams T.M."/>
            <person name="Armitage A.D."/>
            <person name="Sobczyk M.K."/>
            <person name="Bates H.J."/>
            <person name="Dunwell J.M."/>
            <person name="Nellist C.F."/>
            <person name="Harrison R.J."/>
        </authorList>
    </citation>
    <scope>NUCLEOTIDE SEQUENCE [LARGE SCALE GENOMIC DNA]</scope>
    <source>
        <strain evidence="9 12">A4</strain>
        <strain evidence="8 13">BC-1</strain>
        <strain evidence="7 16">BC-23</strain>
        <strain evidence="6 11">NOV-27</strain>
        <strain evidence="5 14">NOV-5</strain>
        <strain evidence="2 10">NOV-9</strain>
        <strain evidence="4 17">ONT-3</strain>
        <strain evidence="3 15">SCRP245</strain>
    </source>
</reference>
<dbReference type="Proteomes" id="UP000429523">
    <property type="component" value="Unassembled WGS sequence"/>
</dbReference>
<proteinExistence type="predicted"/>
<feature type="signal peptide" evidence="1">
    <location>
        <begin position="1"/>
        <end position="22"/>
    </location>
</feature>
<evidence type="ECO:0000313" key="17">
    <source>
        <dbReference type="Proteomes" id="UP000488956"/>
    </source>
</evidence>
<dbReference type="Proteomes" id="UP000476176">
    <property type="component" value="Unassembled WGS sequence"/>
</dbReference>
<feature type="chain" id="PRO_5036163952" description="Secreted protein" evidence="1">
    <location>
        <begin position="23"/>
        <end position="94"/>
    </location>
</feature>
<evidence type="ECO:0000313" key="4">
    <source>
        <dbReference type="EMBL" id="KAE9058446.1"/>
    </source>
</evidence>
<evidence type="ECO:0000313" key="3">
    <source>
        <dbReference type="EMBL" id="KAE8958960.1"/>
    </source>
</evidence>
<evidence type="ECO:0000313" key="16">
    <source>
        <dbReference type="Proteomes" id="UP000476176"/>
    </source>
</evidence>
<comment type="caution">
    <text evidence="3">The sequence shown here is derived from an EMBL/GenBank/DDBJ whole genome shotgun (WGS) entry which is preliminary data.</text>
</comment>
<dbReference type="Proteomes" id="UP000440732">
    <property type="component" value="Unassembled WGS sequence"/>
</dbReference>
<name>A0A6A3GQ43_9STRA</name>
<protein>
    <recommendedName>
        <fullName evidence="18">Secreted protein</fullName>
    </recommendedName>
</protein>
<evidence type="ECO:0000313" key="8">
    <source>
        <dbReference type="EMBL" id="KAE9164813.1"/>
    </source>
</evidence>
<dbReference type="Proteomes" id="UP000488956">
    <property type="component" value="Unassembled WGS sequence"/>
</dbReference>
<dbReference type="EMBL" id="QXGA01006677">
    <property type="protein sequence ID" value="KAE9062328.1"/>
    <property type="molecule type" value="Genomic_DNA"/>
</dbReference>
<keyword evidence="1" id="KW-0732">Signal</keyword>
<evidence type="ECO:0008006" key="18">
    <source>
        <dbReference type="Google" id="ProtNLM"/>
    </source>
</evidence>
<accession>A0A6A3GQ43</accession>
<dbReference type="EMBL" id="QXGE01006454">
    <property type="protein sequence ID" value="KAE9265194.1"/>
    <property type="molecule type" value="Genomic_DNA"/>
</dbReference>
<gene>
    <name evidence="9" type="ORF">PF001_g30994</name>
    <name evidence="8" type="ORF">PF002_g31512</name>
    <name evidence="7" type="ORF">PF004_g30583</name>
    <name evidence="6" type="ORF">PF005_g31182</name>
    <name evidence="5" type="ORF">PF006_g31193</name>
    <name evidence="2" type="ORF">PF009_g31465</name>
    <name evidence="4" type="ORF">PF010_g30994</name>
    <name evidence="3" type="ORF">PF011_g30580</name>
</gene>
<evidence type="ECO:0000313" key="9">
    <source>
        <dbReference type="EMBL" id="KAE9265194.1"/>
    </source>
</evidence>
<organism evidence="3 15">
    <name type="scientific">Phytophthora fragariae</name>
    <dbReference type="NCBI Taxonomy" id="53985"/>
    <lineage>
        <taxon>Eukaryota</taxon>
        <taxon>Sar</taxon>
        <taxon>Stramenopiles</taxon>
        <taxon>Oomycota</taxon>
        <taxon>Peronosporomycetes</taxon>
        <taxon>Peronosporales</taxon>
        <taxon>Peronosporaceae</taxon>
        <taxon>Phytophthora</taxon>
    </lineage>
</organism>
<sequence length="94" mass="10161">MGFCCVGSCACSVLCRCGVVLAKQQWKAEIRGKLSDATVESYSTNCPRSQCSMIVAYHQSQLPVWLTNWQGLTRTIVGVMCTGRAPIVSTGITL</sequence>
<evidence type="ECO:0000313" key="6">
    <source>
        <dbReference type="EMBL" id="KAE9161599.1"/>
    </source>
</evidence>
<evidence type="ECO:0000256" key="1">
    <source>
        <dbReference type="SAM" id="SignalP"/>
    </source>
</evidence>
<dbReference type="EMBL" id="QXGC01006568">
    <property type="protein sequence ID" value="KAE9162154.1"/>
    <property type="molecule type" value="Genomic_DNA"/>
</dbReference>
<dbReference type="EMBL" id="QXFW01006561">
    <property type="protein sequence ID" value="KAE8958960.1"/>
    <property type="molecule type" value="Genomic_DNA"/>
</dbReference>
<evidence type="ECO:0000313" key="12">
    <source>
        <dbReference type="Proteomes" id="UP000437068"/>
    </source>
</evidence>
<dbReference type="EMBL" id="QXGB01006059">
    <property type="protein sequence ID" value="KAE9161599.1"/>
    <property type="molecule type" value="Genomic_DNA"/>
</dbReference>
<dbReference type="EMBL" id="QXGF01005993">
    <property type="protein sequence ID" value="KAE8918217.1"/>
    <property type="molecule type" value="Genomic_DNA"/>
</dbReference>
<dbReference type="Proteomes" id="UP000460718">
    <property type="component" value="Unassembled WGS sequence"/>
</dbReference>
<evidence type="ECO:0000313" key="15">
    <source>
        <dbReference type="Proteomes" id="UP000460718"/>
    </source>
</evidence>
<dbReference type="EMBL" id="QXFX01006478">
    <property type="protein sequence ID" value="KAE9058446.1"/>
    <property type="molecule type" value="Genomic_DNA"/>
</dbReference>
<evidence type="ECO:0000313" key="7">
    <source>
        <dbReference type="EMBL" id="KAE9162154.1"/>
    </source>
</evidence>
<dbReference type="AlphaFoldDB" id="A0A6A3GQ43"/>